<evidence type="ECO:0000313" key="2">
    <source>
        <dbReference type="WBParaSite" id="JU765_v2.g5739.t1"/>
    </source>
</evidence>
<proteinExistence type="predicted"/>
<sequence length="541" mass="59096">MSFLTIYVILTVFHVGYCQNGLFGFLNPRDIADLTQMAMQLTSQTVKSNQELMAKPGGPEVKPISSDLSPSEMFGQGLTNLMNPETAMKFLNNPQTRQPTPRGPTLPLERRQVVAEPMSELPNEFGRGDLFKPERLFSTLPRPKANAAPSVDAVPLESIAEIGKTPKTPLPAPNQPANLFGQGITPEMESSAGQLMKMATSFLRGAGGRGDSGGRDYDAPRYNQREDLIPNIRDLMPGARDNFGVQRGQGCLPFVGEFMQMAYGNCVKHADQKTFDAWGREFESVVTGRGINFFRARLFSTLPRPKANAAPSVDAVPLESIAEIGKTPVETPKTPLPAPSQPANLFGQGITPEMESSAGQLMKMATSFLRGAGGRGDSGGRDYDAPRYNQREDLIPNIRDLMPGARDNFGVQRGQGCLPFVGEFMQMAYGNCVKHADQKTFDAWGREFESVVTGRGINFFRASKETCKMMTEREQCGKLRRAVSTCDIINSIQIAMNMQRAIERCDQVSGIIDQNPATIVEGMSGLINGEVATGFLNNFLG</sequence>
<name>A0AC34RDD2_9BILA</name>
<organism evidence="1 2">
    <name type="scientific">Panagrolaimus sp. JU765</name>
    <dbReference type="NCBI Taxonomy" id="591449"/>
    <lineage>
        <taxon>Eukaryota</taxon>
        <taxon>Metazoa</taxon>
        <taxon>Ecdysozoa</taxon>
        <taxon>Nematoda</taxon>
        <taxon>Chromadorea</taxon>
        <taxon>Rhabditida</taxon>
        <taxon>Tylenchina</taxon>
        <taxon>Panagrolaimomorpha</taxon>
        <taxon>Panagrolaimoidea</taxon>
        <taxon>Panagrolaimidae</taxon>
        <taxon>Panagrolaimus</taxon>
    </lineage>
</organism>
<dbReference type="WBParaSite" id="JU765_v2.g5739.t1">
    <property type="protein sequence ID" value="JU765_v2.g5739.t1"/>
    <property type="gene ID" value="JU765_v2.g5739"/>
</dbReference>
<evidence type="ECO:0000313" key="1">
    <source>
        <dbReference type="Proteomes" id="UP000887576"/>
    </source>
</evidence>
<protein>
    <submittedName>
        <fullName evidence="2">Secreted protein</fullName>
    </submittedName>
</protein>
<dbReference type="Proteomes" id="UP000887576">
    <property type="component" value="Unplaced"/>
</dbReference>
<accession>A0AC34RDD2</accession>
<reference evidence="2" key="1">
    <citation type="submission" date="2022-11" db="UniProtKB">
        <authorList>
            <consortium name="WormBaseParasite"/>
        </authorList>
    </citation>
    <scope>IDENTIFICATION</scope>
</reference>